<gene>
    <name evidence="4" type="ORF">M409DRAFT_21734</name>
</gene>
<dbReference type="PANTHER" id="PTHR33365">
    <property type="entry name" value="YALI0B05434P"/>
    <property type="match status" value="1"/>
</dbReference>
<dbReference type="Proteomes" id="UP000799537">
    <property type="component" value="Unassembled WGS sequence"/>
</dbReference>
<dbReference type="GeneID" id="54559272"/>
<keyword evidence="5" id="KW-1185">Reference proteome</keyword>
<sequence>MTSHLDEEKTPFLPTDEPEAQSWRERSRKASNPLRIHIPLILVEVFLLALNIGLLCWYRYPSLHYDSSLGGGQNDLDKAFTPATSAVPYEVKSIDVYEPSPFTGEPRHELDVAWSNLLRSTKIRVTEDEMRAMNKTSVALRDGSGYLGYPEVLHQLHCVKRVYQFRHQDYYTDLDPETFGIHHWDHCIEVLRRGIMCNADLTIDTFKWDDGEIKGISSHPRTCKDWSAFEEWSDARALHFNGKEPSGTLVMEDEEGTYGPLDDR</sequence>
<proteinExistence type="inferred from homology"/>
<dbReference type="InterPro" id="IPR021765">
    <property type="entry name" value="UstYa-like"/>
</dbReference>
<dbReference type="RefSeq" id="XP_033669186.1">
    <property type="nucleotide sequence ID" value="XM_033806000.1"/>
</dbReference>
<keyword evidence="3" id="KW-0472">Membrane</keyword>
<dbReference type="AlphaFoldDB" id="A0A6A6CM39"/>
<evidence type="ECO:0000313" key="5">
    <source>
        <dbReference type="Proteomes" id="UP000799537"/>
    </source>
</evidence>
<feature type="region of interest" description="Disordered" evidence="2">
    <location>
        <begin position="1"/>
        <end position="26"/>
    </location>
</feature>
<feature type="compositionally biased region" description="Basic and acidic residues" evidence="2">
    <location>
        <begin position="1"/>
        <end position="10"/>
    </location>
</feature>
<dbReference type="GO" id="GO:0043386">
    <property type="term" value="P:mycotoxin biosynthetic process"/>
    <property type="evidence" value="ECO:0007669"/>
    <property type="project" value="InterPro"/>
</dbReference>
<evidence type="ECO:0000256" key="3">
    <source>
        <dbReference type="SAM" id="Phobius"/>
    </source>
</evidence>
<protein>
    <submittedName>
        <fullName evidence="4">Uncharacterized protein</fullName>
    </submittedName>
</protein>
<dbReference type="EMBL" id="ML993591">
    <property type="protein sequence ID" value="KAF2168297.1"/>
    <property type="molecule type" value="Genomic_DNA"/>
</dbReference>
<keyword evidence="3" id="KW-0812">Transmembrane</keyword>
<evidence type="ECO:0000256" key="2">
    <source>
        <dbReference type="SAM" id="MobiDB-lite"/>
    </source>
</evidence>
<name>A0A6A6CM39_ZASCE</name>
<dbReference type="Pfam" id="PF11807">
    <property type="entry name" value="UstYa"/>
    <property type="match status" value="1"/>
</dbReference>
<organism evidence="4 5">
    <name type="scientific">Zasmidium cellare ATCC 36951</name>
    <dbReference type="NCBI Taxonomy" id="1080233"/>
    <lineage>
        <taxon>Eukaryota</taxon>
        <taxon>Fungi</taxon>
        <taxon>Dikarya</taxon>
        <taxon>Ascomycota</taxon>
        <taxon>Pezizomycotina</taxon>
        <taxon>Dothideomycetes</taxon>
        <taxon>Dothideomycetidae</taxon>
        <taxon>Mycosphaerellales</taxon>
        <taxon>Mycosphaerellaceae</taxon>
        <taxon>Zasmidium</taxon>
    </lineage>
</organism>
<dbReference type="OrthoDB" id="3687641at2759"/>
<comment type="similarity">
    <text evidence="1">Belongs to the ustYa family.</text>
</comment>
<evidence type="ECO:0000313" key="4">
    <source>
        <dbReference type="EMBL" id="KAF2168297.1"/>
    </source>
</evidence>
<feature type="region of interest" description="Disordered" evidence="2">
    <location>
        <begin position="245"/>
        <end position="264"/>
    </location>
</feature>
<accession>A0A6A6CM39</accession>
<feature type="transmembrane region" description="Helical" evidence="3">
    <location>
        <begin position="36"/>
        <end position="60"/>
    </location>
</feature>
<keyword evidence="3" id="KW-1133">Transmembrane helix</keyword>
<reference evidence="4" key="1">
    <citation type="journal article" date="2020" name="Stud. Mycol.">
        <title>101 Dothideomycetes genomes: a test case for predicting lifestyles and emergence of pathogens.</title>
        <authorList>
            <person name="Haridas S."/>
            <person name="Albert R."/>
            <person name="Binder M."/>
            <person name="Bloem J."/>
            <person name="Labutti K."/>
            <person name="Salamov A."/>
            <person name="Andreopoulos B."/>
            <person name="Baker S."/>
            <person name="Barry K."/>
            <person name="Bills G."/>
            <person name="Bluhm B."/>
            <person name="Cannon C."/>
            <person name="Castanera R."/>
            <person name="Culley D."/>
            <person name="Daum C."/>
            <person name="Ezra D."/>
            <person name="Gonzalez J."/>
            <person name="Henrissat B."/>
            <person name="Kuo A."/>
            <person name="Liang C."/>
            <person name="Lipzen A."/>
            <person name="Lutzoni F."/>
            <person name="Magnuson J."/>
            <person name="Mondo S."/>
            <person name="Nolan M."/>
            <person name="Ohm R."/>
            <person name="Pangilinan J."/>
            <person name="Park H.-J."/>
            <person name="Ramirez L."/>
            <person name="Alfaro M."/>
            <person name="Sun H."/>
            <person name="Tritt A."/>
            <person name="Yoshinaga Y."/>
            <person name="Zwiers L.-H."/>
            <person name="Turgeon B."/>
            <person name="Goodwin S."/>
            <person name="Spatafora J."/>
            <person name="Crous P."/>
            <person name="Grigoriev I."/>
        </authorList>
    </citation>
    <scope>NUCLEOTIDE SEQUENCE</scope>
    <source>
        <strain evidence="4">ATCC 36951</strain>
    </source>
</reference>
<evidence type="ECO:0000256" key="1">
    <source>
        <dbReference type="ARBA" id="ARBA00035112"/>
    </source>
</evidence>
<dbReference type="PANTHER" id="PTHR33365:SF7">
    <property type="entry name" value="TAT PATHWAY SIGNAL SEQUENCE"/>
    <property type="match status" value="1"/>
</dbReference>